<proteinExistence type="inferred from homology"/>
<dbReference type="InterPro" id="IPR050811">
    <property type="entry name" value="Phosphate_ABC_transporter"/>
</dbReference>
<dbReference type="Gene3D" id="3.40.190.10">
    <property type="entry name" value="Periplasmic binding protein-like II"/>
    <property type="match status" value="2"/>
</dbReference>
<protein>
    <recommendedName>
        <fullName evidence="4">Phosphate-binding protein</fullName>
    </recommendedName>
</protein>
<keyword evidence="7" id="KW-1185">Reference proteome</keyword>
<dbReference type="PANTHER" id="PTHR30570:SF6">
    <property type="entry name" value="PHOSPHATE-BINDING PROTEIN PSTS"/>
    <property type="match status" value="1"/>
</dbReference>
<dbReference type="RefSeq" id="WP_145359742.1">
    <property type="nucleotide sequence ID" value="NZ_CP036265.1"/>
</dbReference>
<evidence type="ECO:0000313" key="6">
    <source>
        <dbReference type="EMBL" id="QDT16813.1"/>
    </source>
</evidence>
<evidence type="ECO:0000313" key="7">
    <source>
        <dbReference type="Proteomes" id="UP000318741"/>
    </source>
</evidence>
<keyword evidence="4" id="KW-0592">Phosphate transport</keyword>
<dbReference type="GO" id="GO:0042301">
    <property type="term" value="F:phosphate ion binding"/>
    <property type="evidence" value="ECO:0007669"/>
    <property type="project" value="UniProtKB-UniRule"/>
</dbReference>
<evidence type="ECO:0000256" key="4">
    <source>
        <dbReference type="RuleBase" id="RU367119"/>
    </source>
</evidence>
<dbReference type="GO" id="GO:0006817">
    <property type="term" value="P:phosphate ion transport"/>
    <property type="evidence" value="ECO:0007669"/>
    <property type="project" value="UniProtKB-UniRule"/>
</dbReference>
<gene>
    <name evidence="6" type="primary">pstS</name>
    <name evidence="6" type="ORF">CA12_29200</name>
</gene>
<dbReference type="SUPFAM" id="SSF53850">
    <property type="entry name" value="Periplasmic binding protein-like II"/>
    <property type="match status" value="1"/>
</dbReference>
<sequence precursor="true">MSRPPLRVLLALSLVTLTAFGCSSETDALDGVSGAPEAVVAPVESGSDPSAAETAAFKPAGDAVPVDAALPTYERGAAVSGTVISKGSDTMRAVMDYWAEGFSGFYPGVDFEIESKGSSSAPTALIEGSALIGVMSRPMKESEIQDFEKKYGYPPTEIRTSRDLLAVFVNKDNPVEGLTLPEVDAIFSANRNLGLTEKIERWSQVGVDGPLADRPISLYGRNSASGTYGYFKEVALGDGDFSNAVKEQSGTSGAIQAVSDDKAGIAYSGIGGTTAGVRALPLAAEDGGEYFEPTVENADTGDYPLARFLLIYVNKKPDAPLEPLPTEFLKYVFSKQGQQRVVQAGYFPVSAKEAAAQLENAGIPVASASSEDADN</sequence>
<organism evidence="6 7">
    <name type="scientific">Alienimonas californiensis</name>
    <dbReference type="NCBI Taxonomy" id="2527989"/>
    <lineage>
        <taxon>Bacteria</taxon>
        <taxon>Pseudomonadati</taxon>
        <taxon>Planctomycetota</taxon>
        <taxon>Planctomycetia</taxon>
        <taxon>Planctomycetales</taxon>
        <taxon>Planctomycetaceae</taxon>
        <taxon>Alienimonas</taxon>
    </lineage>
</organism>
<accession>A0A517PBQ7</accession>
<reference evidence="6 7" key="1">
    <citation type="submission" date="2019-02" db="EMBL/GenBank/DDBJ databases">
        <title>Deep-cultivation of Planctomycetes and their phenomic and genomic characterization uncovers novel biology.</title>
        <authorList>
            <person name="Wiegand S."/>
            <person name="Jogler M."/>
            <person name="Boedeker C."/>
            <person name="Pinto D."/>
            <person name="Vollmers J."/>
            <person name="Rivas-Marin E."/>
            <person name="Kohn T."/>
            <person name="Peeters S.H."/>
            <person name="Heuer A."/>
            <person name="Rast P."/>
            <person name="Oberbeckmann S."/>
            <person name="Bunk B."/>
            <person name="Jeske O."/>
            <person name="Meyerdierks A."/>
            <person name="Storesund J.E."/>
            <person name="Kallscheuer N."/>
            <person name="Luecker S."/>
            <person name="Lage O.M."/>
            <person name="Pohl T."/>
            <person name="Merkel B.J."/>
            <person name="Hornburger P."/>
            <person name="Mueller R.-W."/>
            <person name="Bruemmer F."/>
            <person name="Labrenz M."/>
            <person name="Spormann A.M."/>
            <person name="Op den Camp H."/>
            <person name="Overmann J."/>
            <person name="Amann R."/>
            <person name="Jetten M.S.M."/>
            <person name="Mascher T."/>
            <person name="Medema M.H."/>
            <person name="Devos D.P."/>
            <person name="Kaster A.-K."/>
            <person name="Ovreas L."/>
            <person name="Rohde M."/>
            <person name="Galperin M.Y."/>
            <person name="Jogler C."/>
        </authorList>
    </citation>
    <scope>NUCLEOTIDE SEQUENCE [LARGE SCALE GENOMIC DNA]</scope>
    <source>
        <strain evidence="6 7">CA12</strain>
    </source>
</reference>
<comment type="similarity">
    <text evidence="1 4">Belongs to the PstS family.</text>
</comment>
<comment type="function">
    <text evidence="4">Involved in the system for phosphate transport across the cytoplasmic membrane.</text>
</comment>
<name>A0A517PBQ7_9PLAN</name>
<feature type="domain" description="PBP" evidence="5">
    <location>
        <begin position="76"/>
        <end position="335"/>
    </location>
</feature>
<dbReference type="EMBL" id="CP036265">
    <property type="protein sequence ID" value="QDT16813.1"/>
    <property type="molecule type" value="Genomic_DNA"/>
</dbReference>
<evidence type="ECO:0000256" key="2">
    <source>
        <dbReference type="ARBA" id="ARBA00022448"/>
    </source>
</evidence>
<keyword evidence="2 4" id="KW-0813">Transport</keyword>
<dbReference type="InterPro" id="IPR024370">
    <property type="entry name" value="PBP_domain"/>
</dbReference>
<dbReference type="Pfam" id="PF12849">
    <property type="entry name" value="PBP_like_2"/>
    <property type="match status" value="1"/>
</dbReference>
<dbReference type="PROSITE" id="PS51257">
    <property type="entry name" value="PROKAR_LIPOPROTEIN"/>
    <property type="match status" value="1"/>
</dbReference>
<dbReference type="Proteomes" id="UP000318741">
    <property type="component" value="Chromosome"/>
</dbReference>
<dbReference type="AlphaFoldDB" id="A0A517PBQ7"/>
<feature type="signal peptide" evidence="4">
    <location>
        <begin position="1"/>
        <end position="21"/>
    </location>
</feature>
<dbReference type="OrthoDB" id="9790048at2"/>
<dbReference type="CDD" id="cd13566">
    <property type="entry name" value="PBP2_phosphate"/>
    <property type="match status" value="1"/>
</dbReference>
<evidence type="ECO:0000259" key="5">
    <source>
        <dbReference type="Pfam" id="PF12849"/>
    </source>
</evidence>
<dbReference type="InterPro" id="IPR011862">
    <property type="entry name" value="Phos-bd"/>
</dbReference>
<feature type="chain" id="PRO_5027152221" description="Phosphate-binding protein" evidence="4">
    <location>
        <begin position="22"/>
        <end position="375"/>
    </location>
</feature>
<dbReference type="NCBIfam" id="TIGR02136">
    <property type="entry name" value="ptsS_2"/>
    <property type="match status" value="1"/>
</dbReference>
<dbReference type="KEGG" id="acaf:CA12_29200"/>
<dbReference type="PANTHER" id="PTHR30570">
    <property type="entry name" value="PERIPLASMIC PHOSPHATE BINDING COMPONENT OF PHOSPHATE ABC TRANSPORTER"/>
    <property type="match status" value="1"/>
</dbReference>
<keyword evidence="3 4" id="KW-0732">Signal</keyword>
<evidence type="ECO:0000256" key="1">
    <source>
        <dbReference type="ARBA" id="ARBA00008725"/>
    </source>
</evidence>
<evidence type="ECO:0000256" key="3">
    <source>
        <dbReference type="ARBA" id="ARBA00022729"/>
    </source>
</evidence>